<accession>A0AAW9R0R7</accession>
<evidence type="ECO:0008006" key="3">
    <source>
        <dbReference type="Google" id="ProtNLM"/>
    </source>
</evidence>
<organism evidence="1 2">
    <name type="scientific">Denitratimonas tolerans</name>
    <dbReference type="NCBI Taxonomy" id="1338420"/>
    <lineage>
        <taxon>Bacteria</taxon>
        <taxon>Pseudomonadati</taxon>
        <taxon>Pseudomonadota</taxon>
        <taxon>Gammaproteobacteria</taxon>
        <taxon>Lysobacterales</taxon>
        <taxon>Lysobacteraceae</taxon>
        <taxon>Denitratimonas</taxon>
    </lineage>
</organism>
<evidence type="ECO:0000313" key="2">
    <source>
        <dbReference type="Proteomes" id="UP001364472"/>
    </source>
</evidence>
<dbReference type="RefSeq" id="WP_337334104.1">
    <property type="nucleotide sequence ID" value="NZ_JBBDHC010000002.1"/>
</dbReference>
<sequence>MKWLVVLLVVMLPLTAWIFRKPLLLSVGEFIVNHRSAELERHVGTILPADFLVVRAVDESARSIAAFFDRPGILMLYHDECPPCRSAVNQIRVGQTSGVSVSWPPVFFLLESDAISPPVGVPADRILYVDSRGKADWLVPKVTPVFYGIGSNGRLQSVRVGYDDLELAAQLERLQMSSEDGSWIER</sequence>
<proteinExistence type="predicted"/>
<reference evidence="1 2" key="1">
    <citation type="journal article" date="2016" name="Antonie Van Leeuwenhoek">
        <title>Denitratimonas tolerans gen. nov., sp. nov., a denitrifying bacterium isolated from a bioreactor for tannery wastewater treatment.</title>
        <authorList>
            <person name="Han S.I."/>
            <person name="Kim J.O."/>
            <person name="Lee Y.R."/>
            <person name="Ekpeghere K.I."/>
            <person name="Koh S.C."/>
            <person name="Whang K.S."/>
        </authorList>
    </citation>
    <scope>NUCLEOTIDE SEQUENCE [LARGE SCALE GENOMIC DNA]</scope>
    <source>
        <strain evidence="1 2">KACC 17565</strain>
    </source>
</reference>
<dbReference type="AlphaFoldDB" id="A0AAW9R0R7"/>
<gene>
    <name evidence="1" type="ORF">WB794_01650</name>
</gene>
<evidence type="ECO:0000313" key="1">
    <source>
        <dbReference type="EMBL" id="MEJ1248384.1"/>
    </source>
</evidence>
<keyword evidence="2" id="KW-1185">Reference proteome</keyword>
<protein>
    <recommendedName>
        <fullName evidence="3">Thioredoxin domain-containing protein</fullName>
    </recommendedName>
</protein>
<dbReference type="EMBL" id="JBBDHC010000002">
    <property type="protein sequence ID" value="MEJ1248384.1"/>
    <property type="molecule type" value="Genomic_DNA"/>
</dbReference>
<dbReference type="Proteomes" id="UP001364472">
    <property type="component" value="Unassembled WGS sequence"/>
</dbReference>
<name>A0AAW9R0R7_9GAMM</name>
<comment type="caution">
    <text evidence="1">The sequence shown here is derived from an EMBL/GenBank/DDBJ whole genome shotgun (WGS) entry which is preliminary data.</text>
</comment>